<protein>
    <submittedName>
        <fullName evidence="1">Uncharacterized protein</fullName>
    </submittedName>
</protein>
<dbReference type="EMBL" id="OB663541">
    <property type="protein sequence ID" value="CAD7231468.1"/>
    <property type="molecule type" value="Genomic_DNA"/>
</dbReference>
<name>A0A7R8WGY0_9CRUS</name>
<evidence type="ECO:0000313" key="1">
    <source>
        <dbReference type="EMBL" id="CAD7231468.1"/>
    </source>
</evidence>
<proteinExistence type="predicted"/>
<organism evidence="1">
    <name type="scientific">Cyprideis torosa</name>
    <dbReference type="NCBI Taxonomy" id="163714"/>
    <lineage>
        <taxon>Eukaryota</taxon>
        <taxon>Metazoa</taxon>
        <taxon>Ecdysozoa</taxon>
        <taxon>Arthropoda</taxon>
        <taxon>Crustacea</taxon>
        <taxon>Oligostraca</taxon>
        <taxon>Ostracoda</taxon>
        <taxon>Podocopa</taxon>
        <taxon>Podocopida</taxon>
        <taxon>Cytherocopina</taxon>
        <taxon>Cytheroidea</taxon>
        <taxon>Cytherideidae</taxon>
        <taxon>Cyprideis</taxon>
    </lineage>
</organism>
<accession>A0A7R8WGY0</accession>
<dbReference type="AlphaFoldDB" id="A0A7R8WGY0"/>
<reference evidence="1" key="1">
    <citation type="submission" date="2020-11" db="EMBL/GenBank/DDBJ databases">
        <authorList>
            <person name="Tran Van P."/>
        </authorList>
    </citation>
    <scope>NUCLEOTIDE SEQUENCE</scope>
</reference>
<sequence length="211" mass="24575">MPLFSKAKRYFSFYKKSKKPGPGDYDPQLPSSSSHASVSRSFVLFRTKPLDCRWIASSSLEIQLKEAEGRIEKLEEEKREVEEALEDVVLLLSITEKEREEINARLRNLIEQTGREKKELEEELHRVDAKFIAAKDVIRDMKVELKRLKGQHAFQHDDAEESAAAGRLTFCKEDKENEMGTSTKTYQRRFDTFKAFQHHEERTPLKGNRAQ</sequence>
<gene>
    <name evidence="1" type="ORF">CTOB1V02_LOCUS9315</name>
</gene>